<name>A0A9P5TDW0_9AGAM</name>
<evidence type="ECO:0000313" key="2">
    <source>
        <dbReference type="EMBL" id="KAF8486771.1"/>
    </source>
</evidence>
<comment type="caution">
    <text evidence="2">The sequence shown here is derived from an EMBL/GenBank/DDBJ whole genome shotgun (WGS) entry which is preliminary data.</text>
</comment>
<dbReference type="AlphaFoldDB" id="A0A9P5TDW0"/>
<evidence type="ECO:0000313" key="3">
    <source>
        <dbReference type="Proteomes" id="UP000759537"/>
    </source>
</evidence>
<proteinExistence type="predicted"/>
<dbReference type="EMBL" id="WHVB01000001">
    <property type="protein sequence ID" value="KAF8486771.1"/>
    <property type="molecule type" value="Genomic_DNA"/>
</dbReference>
<dbReference type="InterPro" id="IPR031350">
    <property type="entry name" value="Goodbye_dom"/>
</dbReference>
<reference evidence="2" key="2">
    <citation type="journal article" date="2020" name="Nat. Commun.">
        <title>Large-scale genome sequencing of mycorrhizal fungi provides insights into the early evolution of symbiotic traits.</title>
        <authorList>
            <person name="Miyauchi S."/>
            <person name="Kiss E."/>
            <person name="Kuo A."/>
            <person name="Drula E."/>
            <person name="Kohler A."/>
            <person name="Sanchez-Garcia M."/>
            <person name="Morin E."/>
            <person name="Andreopoulos B."/>
            <person name="Barry K.W."/>
            <person name="Bonito G."/>
            <person name="Buee M."/>
            <person name="Carver A."/>
            <person name="Chen C."/>
            <person name="Cichocki N."/>
            <person name="Clum A."/>
            <person name="Culley D."/>
            <person name="Crous P.W."/>
            <person name="Fauchery L."/>
            <person name="Girlanda M."/>
            <person name="Hayes R.D."/>
            <person name="Keri Z."/>
            <person name="LaButti K."/>
            <person name="Lipzen A."/>
            <person name="Lombard V."/>
            <person name="Magnuson J."/>
            <person name="Maillard F."/>
            <person name="Murat C."/>
            <person name="Nolan M."/>
            <person name="Ohm R.A."/>
            <person name="Pangilinan J."/>
            <person name="Pereira M.F."/>
            <person name="Perotto S."/>
            <person name="Peter M."/>
            <person name="Pfister S."/>
            <person name="Riley R."/>
            <person name="Sitrit Y."/>
            <person name="Stielow J.B."/>
            <person name="Szollosi G."/>
            <person name="Zifcakova L."/>
            <person name="Stursova M."/>
            <person name="Spatafora J.W."/>
            <person name="Tedersoo L."/>
            <person name="Vaario L.M."/>
            <person name="Yamada A."/>
            <person name="Yan M."/>
            <person name="Wang P."/>
            <person name="Xu J."/>
            <person name="Bruns T."/>
            <person name="Baldrian P."/>
            <person name="Vilgalys R."/>
            <person name="Dunand C."/>
            <person name="Henrissat B."/>
            <person name="Grigoriev I.V."/>
            <person name="Hibbett D."/>
            <person name="Nagy L.G."/>
            <person name="Martin F.M."/>
        </authorList>
    </citation>
    <scope>NUCLEOTIDE SEQUENCE</scope>
    <source>
        <strain evidence="2">Prilba</strain>
    </source>
</reference>
<feature type="domain" description="Fungal STAND N-terminal Goodbye" evidence="1">
    <location>
        <begin position="113"/>
        <end position="239"/>
    </location>
</feature>
<gene>
    <name evidence="2" type="ORF">DFH94DRAFT_621</name>
</gene>
<keyword evidence="3" id="KW-1185">Reference proteome</keyword>
<dbReference type="Proteomes" id="UP000759537">
    <property type="component" value="Unassembled WGS sequence"/>
</dbReference>
<reference evidence="2" key="1">
    <citation type="submission" date="2019-10" db="EMBL/GenBank/DDBJ databases">
        <authorList>
            <consortium name="DOE Joint Genome Institute"/>
            <person name="Kuo A."/>
            <person name="Miyauchi S."/>
            <person name="Kiss E."/>
            <person name="Drula E."/>
            <person name="Kohler A."/>
            <person name="Sanchez-Garcia M."/>
            <person name="Andreopoulos B."/>
            <person name="Barry K.W."/>
            <person name="Bonito G."/>
            <person name="Buee M."/>
            <person name="Carver A."/>
            <person name="Chen C."/>
            <person name="Cichocki N."/>
            <person name="Clum A."/>
            <person name="Culley D."/>
            <person name="Crous P.W."/>
            <person name="Fauchery L."/>
            <person name="Girlanda M."/>
            <person name="Hayes R."/>
            <person name="Keri Z."/>
            <person name="LaButti K."/>
            <person name="Lipzen A."/>
            <person name="Lombard V."/>
            <person name="Magnuson J."/>
            <person name="Maillard F."/>
            <person name="Morin E."/>
            <person name="Murat C."/>
            <person name="Nolan M."/>
            <person name="Ohm R."/>
            <person name="Pangilinan J."/>
            <person name="Pereira M."/>
            <person name="Perotto S."/>
            <person name="Peter M."/>
            <person name="Riley R."/>
            <person name="Sitrit Y."/>
            <person name="Stielow B."/>
            <person name="Szollosi G."/>
            <person name="Zifcakova L."/>
            <person name="Stursova M."/>
            <person name="Spatafora J.W."/>
            <person name="Tedersoo L."/>
            <person name="Vaario L.-M."/>
            <person name="Yamada A."/>
            <person name="Yan M."/>
            <person name="Wang P."/>
            <person name="Xu J."/>
            <person name="Bruns T."/>
            <person name="Baldrian P."/>
            <person name="Vilgalys R."/>
            <person name="Henrissat B."/>
            <person name="Grigoriev I.V."/>
            <person name="Hibbett D."/>
            <person name="Nagy L.G."/>
            <person name="Martin F.M."/>
        </authorList>
    </citation>
    <scope>NUCLEOTIDE SEQUENCE</scope>
    <source>
        <strain evidence="2">Prilba</strain>
    </source>
</reference>
<organism evidence="2 3">
    <name type="scientific">Russula ochroleuca</name>
    <dbReference type="NCBI Taxonomy" id="152965"/>
    <lineage>
        <taxon>Eukaryota</taxon>
        <taxon>Fungi</taxon>
        <taxon>Dikarya</taxon>
        <taxon>Basidiomycota</taxon>
        <taxon>Agaricomycotina</taxon>
        <taxon>Agaricomycetes</taxon>
        <taxon>Russulales</taxon>
        <taxon>Russulaceae</taxon>
        <taxon>Russula</taxon>
    </lineage>
</organism>
<dbReference type="OrthoDB" id="448455at2759"/>
<dbReference type="Pfam" id="PF17109">
    <property type="entry name" value="Goodbye"/>
    <property type="match status" value="1"/>
</dbReference>
<accession>A0A9P5TDW0</accession>
<evidence type="ECO:0000259" key="1">
    <source>
        <dbReference type="Pfam" id="PF17109"/>
    </source>
</evidence>
<sequence length="342" mass="37777">MTQLVSLIQLARLAHIIHEYCMSSSPALCHRGPVIIHGSIENSFLSADVPPLSSAQVRPEDNRRRCPPDSSPYLGDCWCTACVTTVSYVLLQPRSISFDAMSINPSPELKSLFEAALNEFEKRAGANLVQHQIVDKLVNCDSADSVVDVLQEQARAFRNFRGDDGKLMRWLKRTVSVLYTLSASGLLGEGIGLPFPPAKAIFTGVAILLGAIKDISTSYDALVDLFESFESFLRRLDIYTNIPSTTAMTEIIVKILIELLYTIALAIQQAKQGRLKKLGNKLLGENDVEAVLERLDRLTREEAQTTATQTLELVYGLVKNIKVVMDGGSVLIDYIRHALARE</sequence>
<protein>
    <recommendedName>
        <fullName evidence="1">Fungal STAND N-terminal Goodbye domain-containing protein</fullName>
    </recommendedName>
</protein>